<proteinExistence type="predicted"/>
<evidence type="ECO:0000256" key="4">
    <source>
        <dbReference type="ARBA" id="ARBA00022989"/>
    </source>
</evidence>
<evidence type="ECO:0000256" key="2">
    <source>
        <dbReference type="ARBA" id="ARBA00022448"/>
    </source>
</evidence>
<accession>A0A9R0CYI0</accession>
<organism evidence="14 15">
    <name type="scientific">Spodoptera frugiperda</name>
    <name type="common">Fall armyworm</name>
    <dbReference type="NCBI Taxonomy" id="7108"/>
    <lineage>
        <taxon>Eukaryota</taxon>
        <taxon>Metazoa</taxon>
        <taxon>Ecdysozoa</taxon>
        <taxon>Arthropoda</taxon>
        <taxon>Hexapoda</taxon>
        <taxon>Insecta</taxon>
        <taxon>Pterygota</taxon>
        <taxon>Neoptera</taxon>
        <taxon>Endopterygota</taxon>
        <taxon>Lepidoptera</taxon>
        <taxon>Glossata</taxon>
        <taxon>Ditrysia</taxon>
        <taxon>Noctuoidea</taxon>
        <taxon>Noctuidae</taxon>
        <taxon>Amphipyrinae</taxon>
        <taxon>Spodoptera</taxon>
    </lineage>
</organism>
<feature type="transmembrane region" description="Helical" evidence="11">
    <location>
        <begin position="447"/>
        <end position="473"/>
    </location>
</feature>
<dbReference type="OrthoDB" id="8186464at2759"/>
<dbReference type="Pfam" id="PF10613">
    <property type="entry name" value="Lig_chan-Glu_bd"/>
    <property type="match status" value="1"/>
</dbReference>
<keyword evidence="10" id="KW-0407">Ion channel</keyword>
<feature type="signal peptide" evidence="12">
    <location>
        <begin position="1"/>
        <end position="20"/>
    </location>
</feature>
<keyword evidence="3 11" id="KW-0812">Transmembrane</keyword>
<dbReference type="RefSeq" id="XP_035433718.2">
    <property type="nucleotide sequence ID" value="XM_035577825.2"/>
</dbReference>
<feature type="transmembrane region" description="Helical" evidence="11">
    <location>
        <begin position="702"/>
        <end position="723"/>
    </location>
</feature>
<evidence type="ECO:0000313" key="15">
    <source>
        <dbReference type="RefSeq" id="XP_035433718.2"/>
    </source>
</evidence>
<dbReference type="AlphaFoldDB" id="A0A9R0CYI0"/>
<evidence type="ECO:0000256" key="10">
    <source>
        <dbReference type="ARBA" id="ARBA00023303"/>
    </source>
</evidence>
<keyword evidence="2" id="KW-0813">Transport</keyword>
<sequence length="746" mass="84149">MNQYYVIYTILLAHALPLDAYCPESTVASLPFVLEYAVWRGWHQAVIYTPDLEPGCQWAIVRLMKCLSINGVASTSQLFKSFHMRANIGIIILSPRLKRNATANLTKLVNKLHELQMDTSSYDWLIAARSNRDFIFINEILNATALRFDQNIVVSFTQTKYTSKSNSLGLCDGNFIYKARSNSQRRIHREYHRNEYRNNYRKQSIKTEYERNYYRTSERFINLTRNNTYKKNGNILPLFQSGVTNYNYSRTFTMSNISRFSLIEQSRKWGLVHRLEPTERVISVVQYFKVRSNSTLYVCFLGNWDRVRSVSGVEVPYPVEARNFLGEELVVGRCNSTGDGNPSLEDDGPSAEEMLDDILHFLTVRLNTTSSIRYYSKLGFRTYEGTWTGLLGALMDHTVDVALEPVTVHASRRQDMDFIFPIAETMCNIYIRQQETSTVRDIFLAPFSIRLVACVVAVVLIAAIAIVLISHVTSTICVNNRRMGYTEALIWSTGILCQQGGTWTPSNPSGSVLLIVCLFFAVVTYNAYAAFITSVLSVRVASVDTIAAVLHSPNFKIGYIRNGADQMYLMSTKDVQLNAFYIRGYSDADNLVSSAEEGLARAASQDYAFFAGQRVARATLRSLSQARGRCAVRELPVHSTRAHLAFPLPRQSPYARPTLLTLLQLRSGGALARLEAALVPDMPQCAPPPGFASARATDVRSALILLIVGLITSLTIGIGEYCWKNRKELKTFLALCYRRIINIVLH</sequence>
<dbReference type="GO" id="GO:0016020">
    <property type="term" value="C:membrane"/>
    <property type="evidence" value="ECO:0007669"/>
    <property type="project" value="UniProtKB-SubCell"/>
</dbReference>
<keyword evidence="9" id="KW-1071">Ligand-gated ion channel</keyword>
<dbReference type="Proteomes" id="UP000829999">
    <property type="component" value="Chromosome 28"/>
</dbReference>
<feature type="transmembrane region" description="Helical" evidence="11">
    <location>
        <begin position="512"/>
        <end position="531"/>
    </location>
</feature>
<dbReference type="Gene3D" id="3.40.190.10">
    <property type="entry name" value="Periplasmic binding protein-like II"/>
    <property type="match status" value="1"/>
</dbReference>
<evidence type="ECO:0000313" key="14">
    <source>
        <dbReference type="Proteomes" id="UP000829999"/>
    </source>
</evidence>
<evidence type="ECO:0000259" key="13">
    <source>
        <dbReference type="Pfam" id="PF10613"/>
    </source>
</evidence>
<keyword evidence="7" id="KW-0675">Receptor</keyword>
<keyword evidence="4 11" id="KW-1133">Transmembrane helix</keyword>
<evidence type="ECO:0000256" key="11">
    <source>
        <dbReference type="SAM" id="Phobius"/>
    </source>
</evidence>
<evidence type="ECO:0000256" key="6">
    <source>
        <dbReference type="ARBA" id="ARBA00023136"/>
    </source>
</evidence>
<dbReference type="Gene3D" id="1.10.287.70">
    <property type="match status" value="1"/>
</dbReference>
<evidence type="ECO:0000256" key="1">
    <source>
        <dbReference type="ARBA" id="ARBA00004141"/>
    </source>
</evidence>
<evidence type="ECO:0000256" key="7">
    <source>
        <dbReference type="ARBA" id="ARBA00023170"/>
    </source>
</evidence>
<keyword evidence="12" id="KW-0732">Signal</keyword>
<reference evidence="15" key="1">
    <citation type="submission" date="2025-08" db="UniProtKB">
        <authorList>
            <consortium name="RefSeq"/>
        </authorList>
    </citation>
    <scope>IDENTIFICATION</scope>
    <source>
        <tissue evidence="15">Whole larval tissue</tissue>
    </source>
</reference>
<feature type="chain" id="PRO_5040433239" evidence="12">
    <location>
        <begin position="21"/>
        <end position="746"/>
    </location>
</feature>
<evidence type="ECO:0000256" key="5">
    <source>
        <dbReference type="ARBA" id="ARBA00023065"/>
    </source>
</evidence>
<gene>
    <name evidence="15" type="primary">LOC118265111</name>
</gene>
<evidence type="ECO:0000256" key="8">
    <source>
        <dbReference type="ARBA" id="ARBA00023180"/>
    </source>
</evidence>
<dbReference type="GeneID" id="118265111"/>
<evidence type="ECO:0000256" key="9">
    <source>
        <dbReference type="ARBA" id="ARBA00023286"/>
    </source>
</evidence>
<dbReference type="SUPFAM" id="SSF81324">
    <property type="entry name" value="Voltage-gated potassium channels"/>
    <property type="match status" value="1"/>
</dbReference>
<comment type="subcellular location">
    <subcellularLocation>
        <location evidence="1">Membrane</location>
        <topology evidence="1">Multi-pass membrane protein</topology>
    </subcellularLocation>
</comment>
<dbReference type="GO" id="GO:0015276">
    <property type="term" value="F:ligand-gated monoatomic ion channel activity"/>
    <property type="evidence" value="ECO:0007669"/>
    <property type="project" value="InterPro"/>
</dbReference>
<name>A0A9R0CYI0_SPOFR</name>
<keyword evidence="6 11" id="KW-0472">Membrane</keyword>
<keyword evidence="8" id="KW-0325">Glycoprotein</keyword>
<dbReference type="InterPro" id="IPR019594">
    <property type="entry name" value="Glu/Gly-bd"/>
</dbReference>
<evidence type="ECO:0000256" key="12">
    <source>
        <dbReference type="SAM" id="SignalP"/>
    </source>
</evidence>
<dbReference type="InterPro" id="IPR015683">
    <property type="entry name" value="Ionotropic_Glu_rcpt"/>
</dbReference>
<evidence type="ECO:0000256" key="3">
    <source>
        <dbReference type="ARBA" id="ARBA00022692"/>
    </source>
</evidence>
<dbReference type="SUPFAM" id="SSF53850">
    <property type="entry name" value="Periplasmic binding protein-like II"/>
    <property type="match status" value="1"/>
</dbReference>
<keyword evidence="5" id="KW-0406">Ion transport</keyword>
<keyword evidence="14" id="KW-1185">Reference proteome</keyword>
<feature type="domain" description="Ionotropic glutamate receptor L-glutamate and glycine-binding" evidence="13">
    <location>
        <begin position="363"/>
        <end position="434"/>
    </location>
</feature>
<dbReference type="PANTHER" id="PTHR18966">
    <property type="entry name" value="IONOTROPIC GLUTAMATE RECEPTOR"/>
    <property type="match status" value="1"/>
</dbReference>
<protein>
    <submittedName>
        <fullName evidence="15">Uncharacterized protein LOC118265111</fullName>
    </submittedName>
</protein>